<gene>
    <name evidence="8" type="ORF">I7X43_08180</name>
</gene>
<dbReference type="AlphaFoldDB" id="A0A931NE24"/>
<accession>A0A931NE24</accession>
<protein>
    <recommendedName>
        <fullName evidence="2">histidine kinase</fullName>
        <ecNumber evidence="2">2.7.13.3</ecNumber>
    </recommendedName>
</protein>
<dbReference type="PROSITE" id="PS50109">
    <property type="entry name" value="HIS_KIN"/>
    <property type="match status" value="1"/>
</dbReference>
<dbReference type="PANTHER" id="PTHR43065">
    <property type="entry name" value="SENSOR HISTIDINE KINASE"/>
    <property type="match status" value="1"/>
</dbReference>
<dbReference type="Proteomes" id="UP000620139">
    <property type="component" value="Unassembled WGS sequence"/>
</dbReference>
<dbReference type="InterPro" id="IPR007894">
    <property type="entry name" value="MASE2"/>
</dbReference>
<dbReference type="PANTHER" id="PTHR43065:SF47">
    <property type="match status" value="1"/>
</dbReference>
<evidence type="ECO:0000256" key="3">
    <source>
        <dbReference type="ARBA" id="ARBA00022553"/>
    </source>
</evidence>
<dbReference type="SMART" id="SM00387">
    <property type="entry name" value="HATPase_c"/>
    <property type="match status" value="1"/>
</dbReference>
<dbReference type="Pfam" id="PF05230">
    <property type="entry name" value="MASE2"/>
    <property type="match status" value="1"/>
</dbReference>
<dbReference type="InterPro" id="IPR003594">
    <property type="entry name" value="HATPase_dom"/>
</dbReference>
<dbReference type="InterPro" id="IPR005467">
    <property type="entry name" value="His_kinase_dom"/>
</dbReference>
<feature type="coiled-coil region" evidence="4">
    <location>
        <begin position="198"/>
        <end position="228"/>
    </location>
</feature>
<dbReference type="InterPro" id="IPR036097">
    <property type="entry name" value="HisK_dim/P_sf"/>
</dbReference>
<dbReference type="EC" id="2.7.13.3" evidence="2"/>
<name>A0A931NE24_9BURK</name>
<dbReference type="Gene3D" id="1.10.287.130">
    <property type="match status" value="1"/>
</dbReference>
<evidence type="ECO:0000259" key="7">
    <source>
        <dbReference type="PROSITE" id="PS50109"/>
    </source>
</evidence>
<dbReference type="InterPro" id="IPR003661">
    <property type="entry name" value="HisK_dim/P_dom"/>
</dbReference>
<feature type="domain" description="Histidine kinase" evidence="7">
    <location>
        <begin position="237"/>
        <end position="468"/>
    </location>
</feature>
<keyword evidence="3" id="KW-0597">Phosphoprotein</keyword>
<evidence type="ECO:0000313" key="8">
    <source>
        <dbReference type="EMBL" id="MBH9552830.1"/>
    </source>
</evidence>
<feature type="region of interest" description="Disordered" evidence="5">
    <location>
        <begin position="1"/>
        <end position="23"/>
    </location>
</feature>
<dbReference type="SUPFAM" id="SSF55874">
    <property type="entry name" value="ATPase domain of HSP90 chaperone/DNA topoisomerase II/histidine kinase"/>
    <property type="match status" value="1"/>
</dbReference>
<dbReference type="GO" id="GO:0000155">
    <property type="term" value="F:phosphorelay sensor kinase activity"/>
    <property type="evidence" value="ECO:0007669"/>
    <property type="project" value="InterPro"/>
</dbReference>
<dbReference type="InterPro" id="IPR036890">
    <property type="entry name" value="HATPase_C_sf"/>
</dbReference>
<reference evidence="8" key="1">
    <citation type="submission" date="2020-12" db="EMBL/GenBank/DDBJ databases">
        <title>The genome sequence of Inhella sp. 4Y17.</title>
        <authorList>
            <person name="Liu Y."/>
        </authorList>
    </citation>
    <scope>NUCLEOTIDE SEQUENCE</scope>
    <source>
        <strain evidence="8">4Y10</strain>
    </source>
</reference>
<dbReference type="EMBL" id="JAEDAL010000003">
    <property type="protein sequence ID" value="MBH9552830.1"/>
    <property type="molecule type" value="Genomic_DNA"/>
</dbReference>
<evidence type="ECO:0000256" key="5">
    <source>
        <dbReference type="SAM" id="MobiDB-lite"/>
    </source>
</evidence>
<evidence type="ECO:0000256" key="6">
    <source>
        <dbReference type="SAM" id="Phobius"/>
    </source>
</evidence>
<feature type="transmembrane region" description="Helical" evidence="6">
    <location>
        <begin position="166"/>
        <end position="186"/>
    </location>
</feature>
<dbReference type="CDD" id="cd00082">
    <property type="entry name" value="HisKA"/>
    <property type="match status" value="1"/>
</dbReference>
<organism evidence="8 9">
    <name type="scientific">Inhella gelatinilytica</name>
    <dbReference type="NCBI Taxonomy" id="2795030"/>
    <lineage>
        <taxon>Bacteria</taxon>
        <taxon>Pseudomonadati</taxon>
        <taxon>Pseudomonadota</taxon>
        <taxon>Betaproteobacteria</taxon>
        <taxon>Burkholderiales</taxon>
        <taxon>Sphaerotilaceae</taxon>
        <taxon>Inhella</taxon>
    </lineage>
</organism>
<evidence type="ECO:0000256" key="1">
    <source>
        <dbReference type="ARBA" id="ARBA00000085"/>
    </source>
</evidence>
<dbReference type="Pfam" id="PF02518">
    <property type="entry name" value="HATPase_c"/>
    <property type="match status" value="1"/>
</dbReference>
<dbReference type="RefSeq" id="WP_198100449.1">
    <property type="nucleotide sequence ID" value="NZ_JAEDAL010000003.1"/>
</dbReference>
<keyword evidence="6" id="KW-1133">Transmembrane helix</keyword>
<keyword evidence="6" id="KW-0472">Membrane</keyword>
<dbReference type="InterPro" id="IPR004358">
    <property type="entry name" value="Sig_transdc_His_kin-like_C"/>
</dbReference>
<feature type="compositionally biased region" description="Low complexity" evidence="5">
    <location>
        <begin position="10"/>
        <end position="20"/>
    </location>
</feature>
<feature type="transmembrane region" description="Helical" evidence="6">
    <location>
        <begin position="63"/>
        <end position="83"/>
    </location>
</feature>
<keyword evidence="6" id="KW-0812">Transmembrane</keyword>
<sequence>MPPNSPAPPESSSAPESECPPAAPVRGRVHWTVKNNYPLRVGSYFCAFVAVVLHGTTLGIGPGLFAFFAVHLLVYPHVVFWVACRAVDSRQAEVRSLFVDSLLFGVMTAALQFPLWVAFPVYIASTLNLVINHGGPGWVRSQLSFAAGVVLGGVVWGWKFSPETEWPVTLVCIVGVVIYLSIIGRVTHRSNVRLREIRQALSQRTAELSQALAQLQQTQADLLEAEKLAALGSLVAGVAHELNTPIGNALVTATALDQESRSMAAQVDTGAVRRTALHDFFERTREMADLIVRSCQRAAGLILSFKQVAVEQPTEQLRAFDLRQVVDDHLVALAAAAGPHRIAVRNQVPAAIECVGYPGTLGQIVVGLVDNALVHAFEAQDDGAVTLSAEVERGWVTLSVRDNGKGMSAEVLKRVFDPFFTTRLGHGQNGLGLTICHNLASGLLGGHLQALSTEGEGSVFLLSLPLQAPHRAQSG</sequence>
<comment type="catalytic activity">
    <reaction evidence="1">
        <text>ATP + protein L-histidine = ADP + protein N-phospho-L-histidine.</text>
        <dbReference type="EC" id="2.7.13.3"/>
    </reaction>
</comment>
<dbReference type="PRINTS" id="PR00344">
    <property type="entry name" value="BCTRLSENSOR"/>
</dbReference>
<evidence type="ECO:0000256" key="2">
    <source>
        <dbReference type="ARBA" id="ARBA00012438"/>
    </source>
</evidence>
<feature type="transmembrane region" description="Helical" evidence="6">
    <location>
        <begin position="143"/>
        <end position="160"/>
    </location>
</feature>
<evidence type="ECO:0000313" key="9">
    <source>
        <dbReference type="Proteomes" id="UP000620139"/>
    </source>
</evidence>
<evidence type="ECO:0000256" key="4">
    <source>
        <dbReference type="SAM" id="Coils"/>
    </source>
</evidence>
<comment type="caution">
    <text evidence="8">The sequence shown here is derived from an EMBL/GenBank/DDBJ whole genome shotgun (WGS) entry which is preliminary data.</text>
</comment>
<dbReference type="SUPFAM" id="SSF47384">
    <property type="entry name" value="Homodimeric domain of signal transducing histidine kinase"/>
    <property type="match status" value="1"/>
</dbReference>
<proteinExistence type="predicted"/>
<keyword evidence="9" id="KW-1185">Reference proteome</keyword>
<feature type="transmembrane region" description="Helical" evidence="6">
    <location>
        <begin position="103"/>
        <end position="131"/>
    </location>
</feature>
<keyword evidence="4" id="KW-0175">Coiled coil</keyword>
<dbReference type="Gene3D" id="3.30.565.10">
    <property type="entry name" value="Histidine kinase-like ATPase, C-terminal domain"/>
    <property type="match status" value="1"/>
</dbReference>